<name>A0ABS6VPJ5_9GAMM</name>
<sequence>MKRHRVFPNISGRLICALASLFISALSAPAVFAADCTANTPISARYQISHYEHSAQPETVSHMVLWRRANSVAEQYPERGITELWERNHSNSIKLNRYFDAYQRGIEYSPNELKVVKTDDDWSMKNQLIANSLLSKMSLSRKSGKACEREEIYTLENDNETITVVWLPAYKIVKSYKRRAKGKISHWSLTEMSSDSKIIDAFFSKHLDYQTTDYADIGDSESDPFLRKMINLGFVEHGSSGMYDAQGNDIGGEHHH</sequence>
<gene>
    <name evidence="2" type="ORF">KXJ70_04240</name>
</gene>
<keyword evidence="3" id="KW-1185">Reference proteome</keyword>
<comment type="caution">
    <text evidence="2">The sequence shown here is derived from an EMBL/GenBank/DDBJ whole genome shotgun (WGS) entry which is preliminary data.</text>
</comment>
<dbReference type="EMBL" id="JAHWDQ010000001">
    <property type="protein sequence ID" value="MBW2939968.1"/>
    <property type="molecule type" value="Genomic_DNA"/>
</dbReference>
<keyword evidence="1" id="KW-0732">Signal</keyword>
<reference evidence="2" key="1">
    <citation type="submission" date="2021-07" db="EMBL/GenBank/DDBJ databases">
        <title>Zhongshania sp. CAU 1632 isolated from seawater.</title>
        <authorList>
            <person name="Kim W."/>
        </authorList>
    </citation>
    <scope>NUCLEOTIDE SEQUENCE</scope>
    <source>
        <strain evidence="2">CAU 1632</strain>
    </source>
</reference>
<protein>
    <submittedName>
        <fullName evidence="2">Uncharacterized protein</fullName>
    </submittedName>
</protein>
<evidence type="ECO:0000313" key="3">
    <source>
        <dbReference type="Proteomes" id="UP001166291"/>
    </source>
</evidence>
<proteinExistence type="predicted"/>
<evidence type="ECO:0000256" key="1">
    <source>
        <dbReference type="SAM" id="SignalP"/>
    </source>
</evidence>
<organism evidence="2 3">
    <name type="scientific">Zhongshania aquimaris</name>
    <dbReference type="NCBI Taxonomy" id="2857107"/>
    <lineage>
        <taxon>Bacteria</taxon>
        <taxon>Pseudomonadati</taxon>
        <taxon>Pseudomonadota</taxon>
        <taxon>Gammaproteobacteria</taxon>
        <taxon>Cellvibrionales</taxon>
        <taxon>Spongiibacteraceae</taxon>
        <taxon>Zhongshania</taxon>
    </lineage>
</organism>
<dbReference type="Proteomes" id="UP001166291">
    <property type="component" value="Unassembled WGS sequence"/>
</dbReference>
<feature type="chain" id="PRO_5047409181" evidence="1">
    <location>
        <begin position="34"/>
        <end position="256"/>
    </location>
</feature>
<evidence type="ECO:0000313" key="2">
    <source>
        <dbReference type="EMBL" id="MBW2939968.1"/>
    </source>
</evidence>
<feature type="signal peptide" evidence="1">
    <location>
        <begin position="1"/>
        <end position="33"/>
    </location>
</feature>
<dbReference type="RefSeq" id="WP_219042199.1">
    <property type="nucleotide sequence ID" value="NZ_JAHWDQ010000001.1"/>
</dbReference>
<accession>A0ABS6VPJ5</accession>